<keyword evidence="1" id="KW-0808">Transferase</keyword>
<dbReference type="SUPFAM" id="SSF53756">
    <property type="entry name" value="UDP-Glycosyltransferase/glycogen phosphorylase"/>
    <property type="match status" value="1"/>
</dbReference>
<dbReference type="InterPro" id="IPR010610">
    <property type="entry name" value="EryCIII-like_C"/>
</dbReference>
<gene>
    <name evidence="5" type="ORF">HOO65_030270</name>
</gene>
<feature type="compositionally biased region" description="Low complexity" evidence="2">
    <location>
        <begin position="972"/>
        <end position="983"/>
    </location>
</feature>
<dbReference type="RefSeq" id="XP_070859949.1">
    <property type="nucleotide sequence ID" value="XM_071001799.1"/>
</dbReference>
<feature type="compositionally biased region" description="Low complexity" evidence="2">
    <location>
        <begin position="1044"/>
        <end position="1109"/>
    </location>
</feature>
<accession>A0ABR4MKN9</accession>
<dbReference type="CDD" id="cd03784">
    <property type="entry name" value="GT1_Gtf-like"/>
    <property type="match status" value="1"/>
</dbReference>
<evidence type="ECO:0000259" key="4">
    <source>
        <dbReference type="Pfam" id="PF06722"/>
    </source>
</evidence>
<protein>
    <submittedName>
        <fullName evidence="5">Sterol 3-beta-glucosyltransferase UGT80B1</fullName>
    </submittedName>
</protein>
<keyword evidence="6" id="KW-1185">Reference proteome</keyword>
<dbReference type="PANTHER" id="PTHR48050:SF13">
    <property type="entry name" value="STEROL 3-BETA-GLUCOSYLTRANSFERASE UGT80A2"/>
    <property type="match status" value="1"/>
</dbReference>
<reference evidence="5 6" key="1">
    <citation type="submission" date="2020-05" db="EMBL/GenBank/DDBJ databases">
        <title>Ceratocystis lukuohia genome.</title>
        <authorList>
            <person name="Harrington T.C."/>
            <person name="Kim K."/>
            <person name="Mayers C.G."/>
        </authorList>
    </citation>
    <scope>NUCLEOTIDE SEQUENCE [LARGE SCALE GENOMIC DNA]</scope>
    <source>
        <strain evidence="5 6">C4212</strain>
    </source>
</reference>
<feature type="region of interest" description="Disordered" evidence="2">
    <location>
        <begin position="1"/>
        <end position="53"/>
    </location>
</feature>
<feature type="domain" description="Erythromycin biosynthesis protein CIII-like C-terminal" evidence="4">
    <location>
        <begin position="465"/>
        <end position="563"/>
    </location>
</feature>
<evidence type="ECO:0000256" key="1">
    <source>
        <dbReference type="ARBA" id="ARBA00022679"/>
    </source>
</evidence>
<proteinExistence type="predicted"/>
<feature type="compositionally biased region" description="Basic and acidic residues" evidence="2">
    <location>
        <begin position="997"/>
        <end position="1016"/>
    </location>
</feature>
<feature type="compositionally biased region" description="Polar residues" evidence="2">
    <location>
        <begin position="1113"/>
        <end position="1126"/>
    </location>
</feature>
<dbReference type="InterPro" id="IPR050426">
    <property type="entry name" value="Glycosyltransferase_28"/>
</dbReference>
<dbReference type="EMBL" id="JABSNW010000003">
    <property type="protein sequence ID" value="KAL2888769.1"/>
    <property type="molecule type" value="Genomic_DNA"/>
</dbReference>
<evidence type="ECO:0000313" key="6">
    <source>
        <dbReference type="Proteomes" id="UP001610728"/>
    </source>
</evidence>
<feature type="region of interest" description="Disordered" evidence="2">
    <location>
        <begin position="681"/>
        <end position="781"/>
    </location>
</feature>
<sequence length="1142" mass="123434">MGSKKELEAMGYNQPPADSRTNDSDDDGATVSSESAAPFQSYRPYSTLSMAPNDESPPAYAEINISNDAFSGAANITDDGRINVNINRASNFFAHFMSPAPNANPQHDPSDQPPAYIPEGLGFTSHNLPPPRLNIVIQIVGSRGDVQPFVALGKVLKNTFNHRVRIATHGTFQNFVEENGLEFFCIGGNPAELMAFMVKNPGLIPKRDTLRSGEISRRRKGIQEMVEGCWRSCFEPGDGTGEALRPHKKGESLEEGFELSGQPFVADVIIANPPSFAHIHIAEKLGIPLHMMFTMPWSPTRAFPHPLVNMQASGSMDNATANTVTYGLVEMFTWQGLADIINKFRVDVLELEALTVAWTPGILHRLQIPFTYCWSPALIPKPQDWGDHIDVSGFFMLDLASNYSPDQDLDAFLKAGPPPVYIGFGSIVVNDPDALTKLIFEAVRMAGVRALVSKGWGGLGGESLQVPDNVFMLGNCPHDWLFKHVSAVVHHGGAGTSSAGIHAGVPTAIVPFFGDQPFWGSMIARAGAGPPPIPFAKLTALKLAEALKVCGRPDVRLKAKELGAKICQENGTMQGAQSFHKQLDIGDLRCSLLPHRTAVWKVKRSKVKLCAMAAALLVRNGLLSWSDLKIYRSQEHNTVAEPWEPVSGFTANVINDIANVAYALADFHSGVSNSKKSAVAGSVASKSETSSIVSKRDLGYPSGESAYSKPGSDRYPPMLTHRATEPPPNSRSVAGPSSIKQMPSIPTLQPSDRSSTNMTTSSTSTTSTVSRDSGKMVSKTKEVGREAGKGVAKLIELGAMTPINMSIGMAKGFRNAPKLYNDPMVRESEKVKGIASGFKVAGKEFGYGIYDGVTGLVMQPYIGAQTGGKKGMVKGIAKGLGGFLLKPMGAFWALPAYGFQGAYMQLKGMGKKTYQAYIEASRVAQGEEDLRGISPADEKDILEGWKSIETGEGKKKSFWAASASSLTRPMTSGSSAPSYSSQPRTEEPPMPPMPRFPSERQPSRASTYDRFDDQRLGVHGSEPPASIAEDVSDAASVHSSRYMQHQSTGQSYQSYTYSDRGSSYSAAGPAGSVVSRSSTWRSEQPQFPSQAQAQAQPIPQQQNHIPQEPQELESPTNLPAYQTSRAQEGQREREGEENTQPR</sequence>
<comment type="caution">
    <text evidence="5">The sequence shown here is derived from an EMBL/GenBank/DDBJ whole genome shotgun (WGS) entry which is preliminary data.</text>
</comment>
<dbReference type="InterPro" id="IPR002213">
    <property type="entry name" value="UDP_glucos_trans"/>
</dbReference>
<dbReference type="InterPro" id="IPR004276">
    <property type="entry name" value="GlycoTrans_28_N"/>
</dbReference>
<evidence type="ECO:0000313" key="5">
    <source>
        <dbReference type="EMBL" id="KAL2888769.1"/>
    </source>
</evidence>
<dbReference type="Pfam" id="PF06722">
    <property type="entry name" value="EryCIII-like_C"/>
    <property type="match status" value="1"/>
</dbReference>
<organism evidence="5 6">
    <name type="scientific">Ceratocystis lukuohia</name>
    <dbReference type="NCBI Taxonomy" id="2019550"/>
    <lineage>
        <taxon>Eukaryota</taxon>
        <taxon>Fungi</taxon>
        <taxon>Dikarya</taxon>
        <taxon>Ascomycota</taxon>
        <taxon>Pezizomycotina</taxon>
        <taxon>Sordariomycetes</taxon>
        <taxon>Hypocreomycetidae</taxon>
        <taxon>Microascales</taxon>
        <taxon>Ceratocystidaceae</taxon>
        <taxon>Ceratocystis</taxon>
    </lineage>
</organism>
<name>A0ABR4MKN9_9PEZI</name>
<dbReference type="GeneID" id="98117087"/>
<evidence type="ECO:0000259" key="3">
    <source>
        <dbReference type="Pfam" id="PF03033"/>
    </source>
</evidence>
<feature type="domain" description="Glycosyltransferase family 28 N-terminal" evidence="3">
    <location>
        <begin position="135"/>
        <end position="206"/>
    </location>
</feature>
<feature type="compositionally biased region" description="Polar residues" evidence="2">
    <location>
        <begin position="738"/>
        <end position="750"/>
    </location>
</feature>
<dbReference type="Pfam" id="PF03033">
    <property type="entry name" value="Glyco_transf_28"/>
    <property type="match status" value="1"/>
</dbReference>
<feature type="region of interest" description="Disordered" evidence="2">
    <location>
        <begin position="967"/>
        <end position="1142"/>
    </location>
</feature>
<dbReference type="Gene3D" id="3.40.50.2000">
    <property type="entry name" value="Glycogen Phosphorylase B"/>
    <property type="match status" value="2"/>
</dbReference>
<evidence type="ECO:0000256" key="2">
    <source>
        <dbReference type="SAM" id="MobiDB-lite"/>
    </source>
</evidence>
<dbReference type="Proteomes" id="UP001610728">
    <property type="component" value="Unassembled WGS sequence"/>
</dbReference>
<dbReference type="PANTHER" id="PTHR48050">
    <property type="entry name" value="STEROL 3-BETA-GLUCOSYLTRANSFERASE"/>
    <property type="match status" value="1"/>
</dbReference>
<feature type="compositionally biased region" description="Low complexity" evidence="2">
    <location>
        <begin position="751"/>
        <end position="771"/>
    </location>
</feature>